<comment type="caution">
    <text evidence="1">The sequence shown here is derived from an EMBL/GenBank/DDBJ whole genome shotgun (WGS) entry which is preliminary data.</text>
</comment>
<evidence type="ECO:0000313" key="2">
    <source>
        <dbReference type="Proteomes" id="UP001069802"/>
    </source>
</evidence>
<name>A0ABT4LLZ7_9PROT</name>
<keyword evidence="2" id="KW-1185">Reference proteome</keyword>
<gene>
    <name evidence="1" type="ORF">O4H49_15175</name>
</gene>
<accession>A0ABT4LLZ7</accession>
<organism evidence="1 2">
    <name type="scientific">Kiloniella laminariae</name>
    <dbReference type="NCBI Taxonomy" id="454162"/>
    <lineage>
        <taxon>Bacteria</taxon>
        <taxon>Pseudomonadati</taxon>
        <taxon>Pseudomonadota</taxon>
        <taxon>Alphaproteobacteria</taxon>
        <taxon>Rhodospirillales</taxon>
        <taxon>Kiloniellaceae</taxon>
        <taxon>Kiloniella</taxon>
    </lineage>
</organism>
<dbReference type="SUPFAM" id="SSF54427">
    <property type="entry name" value="NTF2-like"/>
    <property type="match status" value="1"/>
</dbReference>
<evidence type="ECO:0000313" key="1">
    <source>
        <dbReference type="EMBL" id="MCZ4282129.1"/>
    </source>
</evidence>
<dbReference type="RefSeq" id="WP_269424275.1">
    <property type="nucleotide sequence ID" value="NZ_JAPWGY010000005.1"/>
</dbReference>
<dbReference type="EMBL" id="JAPWGY010000005">
    <property type="protein sequence ID" value="MCZ4282129.1"/>
    <property type="molecule type" value="Genomic_DNA"/>
</dbReference>
<dbReference type="InterPro" id="IPR032710">
    <property type="entry name" value="NTF2-like_dom_sf"/>
</dbReference>
<reference evidence="1" key="1">
    <citation type="submission" date="2022-12" db="EMBL/GenBank/DDBJ databases">
        <title>Bacterial isolates from different developmental stages of Nematostella vectensis.</title>
        <authorList>
            <person name="Fraune S."/>
        </authorList>
    </citation>
    <scope>NUCLEOTIDE SEQUENCE</scope>
    <source>
        <strain evidence="1">G21630-S1</strain>
    </source>
</reference>
<dbReference type="Proteomes" id="UP001069802">
    <property type="component" value="Unassembled WGS sequence"/>
</dbReference>
<protein>
    <submittedName>
        <fullName evidence="1">Nuclear transport factor 2 family protein</fullName>
    </submittedName>
</protein>
<dbReference type="Gene3D" id="3.10.450.50">
    <property type="match status" value="1"/>
</dbReference>
<sequence>MNKIDHVEVQSAVTLASEKWKAGFNSANPNICAAAYHEDAVMEVGGMGSFIGKAAIFKFWQDFILSGAKDVEYFDTKMDVIDTNTVLLTSNWKMNVGQGRITKEKWCRQHDNQWLLTEDAFEMTEKFI</sequence>
<proteinExistence type="predicted"/>